<dbReference type="EMBL" id="PQSP01000001">
    <property type="protein sequence ID" value="RUS67882.1"/>
    <property type="molecule type" value="Genomic_DNA"/>
</dbReference>
<feature type="compositionally biased region" description="Polar residues" evidence="1">
    <location>
        <begin position="67"/>
        <end position="77"/>
    </location>
</feature>
<dbReference type="OrthoDB" id="9181422at2"/>
<proteinExistence type="predicted"/>
<name>A0A433SGN4_9BURK</name>
<evidence type="ECO:0000259" key="2">
    <source>
        <dbReference type="Pfam" id="PF13511"/>
    </source>
</evidence>
<gene>
    <name evidence="3" type="ORF">CUZ56_00362</name>
</gene>
<sequence length="182" mass="20202">MASLVNKIKQGAFDMFSSSKSRTNHRVWALLIGAVALSFSAATFAQWKWIDSNGVTQYTDAPPPASTPAQNILTRPSNAPRPLPAATTPQPAQPEVDDQTRRLEERLQEQERQNAERQALIDQANAAEKARACAAARQSLDTLSTGMRIRETNEKGEYVYLDEAQIAAKRQDAQNRVNEYCN</sequence>
<accession>A0A433SGN4</accession>
<dbReference type="AlphaFoldDB" id="A0A433SGN4"/>
<dbReference type="InterPro" id="IPR025392">
    <property type="entry name" value="DUF4124"/>
</dbReference>
<feature type="region of interest" description="Disordered" evidence="1">
    <location>
        <begin position="60"/>
        <end position="99"/>
    </location>
</feature>
<dbReference type="Pfam" id="PF13511">
    <property type="entry name" value="DUF4124"/>
    <property type="match status" value="1"/>
</dbReference>
<protein>
    <recommendedName>
        <fullName evidence="2">DUF4124 domain-containing protein</fullName>
    </recommendedName>
</protein>
<feature type="domain" description="DUF4124" evidence="2">
    <location>
        <begin position="34"/>
        <end position="86"/>
    </location>
</feature>
<reference evidence="3 4" key="1">
    <citation type="submission" date="2018-01" db="EMBL/GenBank/DDBJ databases">
        <title>Saezia sanguinis gen. nov., sp. nov., in the order Burkholderiales isolated from human blood.</title>
        <authorList>
            <person name="Medina-Pascual M.J."/>
            <person name="Valdezate S."/>
            <person name="Monzon S."/>
            <person name="Cuesta I."/>
            <person name="Carrasco G."/>
            <person name="Villalon P."/>
            <person name="Saez-Nieto J.A."/>
        </authorList>
    </citation>
    <scope>NUCLEOTIDE SEQUENCE [LARGE SCALE GENOMIC DNA]</scope>
    <source>
        <strain evidence="3 4">CNM695-12</strain>
    </source>
</reference>
<evidence type="ECO:0000256" key="1">
    <source>
        <dbReference type="SAM" id="MobiDB-lite"/>
    </source>
</evidence>
<evidence type="ECO:0000313" key="3">
    <source>
        <dbReference type="EMBL" id="RUS67882.1"/>
    </source>
</evidence>
<feature type="compositionally biased region" description="Low complexity" evidence="1">
    <location>
        <begin position="84"/>
        <end position="94"/>
    </location>
</feature>
<dbReference type="Proteomes" id="UP000286947">
    <property type="component" value="Unassembled WGS sequence"/>
</dbReference>
<keyword evidence="4" id="KW-1185">Reference proteome</keyword>
<evidence type="ECO:0000313" key="4">
    <source>
        <dbReference type="Proteomes" id="UP000286947"/>
    </source>
</evidence>
<comment type="caution">
    <text evidence="3">The sequence shown here is derived from an EMBL/GenBank/DDBJ whole genome shotgun (WGS) entry which is preliminary data.</text>
</comment>
<organism evidence="3 4">
    <name type="scientific">Saezia sanguinis</name>
    <dbReference type="NCBI Taxonomy" id="1965230"/>
    <lineage>
        <taxon>Bacteria</taxon>
        <taxon>Pseudomonadati</taxon>
        <taxon>Pseudomonadota</taxon>
        <taxon>Betaproteobacteria</taxon>
        <taxon>Burkholderiales</taxon>
        <taxon>Saeziaceae</taxon>
        <taxon>Saezia</taxon>
    </lineage>
</organism>